<keyword evidence="5" id="KW-0692">RNA repair</keyword>
<evidence type="ECO:0000256" key="3">
    <source>
        <dbReference type="ARBA" id="ARBA00022723"/>
    </source>
</evidence>
<evidence type="ECO:0000256" key="9">
    <source>
        <dbReference type="PIRSR" id="PIRSR601233-1"/>
    </source>
</evidence>
<dbReference type="OrthoDB" id="9802323at2"/>
<evidence type="ECO:0000256" key="5">
    <source>
        <dbReference type="ARBA" id="ARBA00022800"/>
    </source>
</evidence>
<keyword evidence="7 11" id="KW-0464">Manganese</keyword>
<evidence type="ECO:0000256" key="2">
    <source>
        <dbReference type="ARBA" id="ARBA00022598"/>
    </source>
</evidence>
<evidence type="ECO:0000256" key="11">
    <source>
        <dbReference type="PIRSR" id="PIRSR601233-3"/>
    </source>
</evidence>
<feature type="binding site" evidence="11">
    <location>
        <position position="285"/>
    </location>
    <ligand>
        <name>Mn(2+)</name>
        <dbReference type="ChEBI" id="CHEBI:29035"/>
        <label>2</label>
    </ligand>
</feature>
<dbReference type="GO" id="GO:0170057">
    <property type="term" value="F:RNA ligase (GTP) activity"/>
    <property type="evidence" value="ECO:0007669"/>
    <property type="project" value="UniProtKB-EC"/>
</dbReference>
<protein>
    <recommendedName>
        <fullName evidence="1">3'-phosphate/5'-hydroxy nucleic acid ligase</fullName>
        <ecNumber evidence="1">6.5.1.8</ecNumber>
    </recommendedName>
</protein>
<sequence length="413" mass="45063">MGLLSRIARDVGAARCHHRGVPYTRLSDRLVSWASVLDPVTREQAERTAELPIVHPHVALMPDAHLGKGATVGSVIPTLRALIPAAVGVDIGCGMIAVRTQWTQDELRGARKPLRALREDVERRVPVSAGAANRRLTESAAARVGVLEEAAAAVGLTPDRYVAGWRLQLGTLGSGNHFIEVSVDETGRVWLFLHSGSRGVGNKLAQHHIRVAADVCRRRGITLPDRDLAYVEEGTDEFDAYVRELRWAQDYAVANREEMMDRVVAALAQHVGADVVEHERVNCHHNFTELEHHHGADVWVSRKGAIRARAGDAGLIPGSMGTASYVVVGRGEPESLCSSPHGAGRAYSRSAARRTFTRAQLREAMAGIEYRDTDAFLDEIPAAYKDIDQVMADAADLVEVRHVLRQVVNVKGD</sequence>
<dbReference type="GO" id="GO:0003909">
    <property type="term" value="F:DNA ligase activity"/>
    <property type="evidence" value="ECO:0007669"/>
    <property type="project" value="TreeGrafter"/>
</dbReference>
<feature type="binding site" evidence="11">
    <location>
        <position position="194"/>
    </location>
    <ligand>
        <name>Mn(2+)</name>
        <dbReference type="ChEBI" id="CHEBI:29035"/>
        <label>2</label>
    </ligand>
</feature>
<evidence type="ECO:0000313" key="12">
    <source>
        <dbReference type="EMBL" id="QCB92671.1"/>
    </source>
</evidence>
<feature type="binding site" evidence="10">
    <location>
        <begin position="317"/>
        <end position="320"/>
    </location>
    <ligand>
        <name>GMP</name>
        <dbReference type="ChEBI" id="CHEBI:58115"/>
    </ligand>
</feature>
<dbReference type="GO" id="GO:0005525">
    <property type="term" value="F:GTP binding"/>
    <property type="evidence" value="ECO:0007669"/>
    <property type="project" value="UniProtKB-KW"/>
</dbReference>
<feature type="binding site" evidence="10">
    <location>
        <begin position="176"/>
        <end position="180"/>
    </location>
    <ligand>
        <name>GMP</name>
        <dbReference type="ChEBI" id="CHEBI:58115"/>
    </ligand>
</feature>
<evidence type="ECO:0000256" key="4">
    <source>
        <dbReference type="ARBA" id="ARBA00022741"/>
    </source>
</evidence>
<dbReference type="Gene3D" id="3.90.1860.10">
    <property type="entry name" value="tRNA-splicing ligase RtcB"/>
    <property type="match status" value="1"/>
</dbReference>
<evidence type="ECO:0000256" key="10">
    <source>
        <dbReference type="PIRSR" id="PIRSR601233-2"/>
    </source>
</evidence>
<dbReference type="InterPro" id="IPR001233">
    <property type="entry name" value="RtcB"/>
</dbReference>
<keyword evidence="2" id="KW-0436">Ligase</keyword>
<keyword evidence="6 10" id="KW-0342">GTP-binding</keyword>
<dbReference type="KEGG" id="celz:E5225_03005"/>
<comment type="cofactor">
    <cofactor evidence="11">
        <name>Mn(2+)</name>
        <dbReference type="ChEBI" id="CHEBI:29035"/>
    </cofactor>
    <text evidence="11">Binds 2 manganese ions per subunit.</text>
</comment>
<evidence type="ECO:0000256" key="6">
    <source>
        <dbReference type="ARBA" id="ARBA00023134"/>
    </source>
</evidence>
<dbReference type="AlphaFoldDB" id="A0A4P7SGB1"/>
<feature type="binding site" evidence="10">
    <location>
        <position position="411"/>
    </location>
    <ligand>
        <name>GMP</name>
        <dbReference type="ChEBI" id="CHEBI:58115"/>
    </ligand>
</feature>
<dbReference type="GO" id="GO:0030145">
    <property type="term" value="F:manganese ion binding"/>
    <property type="evidence" value="ECO:0007669"/>
    <property type="project" value="TreeGrafter"/>
</dbReference>
<keyword evidence="4 10" id="KW-0547">Nucleotide-binding</keyword>
<dbReference type="PANTHER" id="PTHR43749">
    <property type="entry name" value="RNA-SPLICING LIGASE RTCB"/>
    <property type="match status" value="1"/>
</dbReference>
<dbReference type="InterPro" id="IPR036025">
    <property type="entry name" value="RtcB-like_sf"/>
</dbReference>
<dbReference type="GO" id="GO:0006396">
    <property type="term" value="P:RNA processing"/>
    <property type="evidence" value="ECO:0007669"/>
    <property type="project" value="InterPro"/>
</dbReference>
<gene>
    <name evidence="12" type="ORF">E5225_03005</name>
</gene>
<feature type="binding site" evidence="11">
    <location>
        <position position="90"/>
    </location>
    <ligand>
        <name>Mn(2+)</name>
        <dbReference type="ChEBI" id="CHEBI:29035"/>
        <label>1</label>
    </ligand>
</feature>
<accession>A0A4P7SGB1</accession>
<dbReference type="GO" id="GO:0042245">
    <property type="term" value="P:RNA repair"/>
    <property type="evidence" value="ECO:0007669"/>
    <property type="project" value="UniProtKB-KW"/>
</dbReference>
<dbReference type="GO" id="GO:0006281">
    <property type="term" value="P:DNA repair"/>
    <property type="evidence" value="ECO:0007669"/>
    <property type="project" value="TreeGrafter"/>
</dbReference>
<feature type="active site" description="GMP-histidine intermediate" evidence="9">
    <location>
        <position position="341"/>
    </location>
</feature>
<organism evidence="12 13">
    <name type="scientific">Cellulomonas shaoxiangyii</name>
    <dbReference type="NCBI Taxonomy" id="2566013"/>
    <lineage>
        <taxon>Bacteria</taxon>
        <taxon>Bacillati</taxon>
        <taxon>Actinomycetota</taxon>
        <taxon>Actinomycetes</taxon>
        <taxon>Micrococcales</taxon>
        <taxon>Cellulomonadaceae</taxon>
        <taxon>Cellulomonas</taxon>
    </lineage>
</organism>
<dbReference type="InterPro" id="IPR052915">
    <property type="entry name" value="RtcB-like"/>
</dbReference>
<evidence type="ECO:0000256" key="8">
    <source>
        <dbReference type="ARBA" id="ARBA00047746"/>
    </source>
</evidence>
<name>A0A4P7SGB1_9CELL</name>
<proteinExistence type="predicted"/>
<reference evidence="12 13" key="1">
    <citation type="submission" date="2019-04" db="EMBL/GenBank/DDBJ databases">
        <title>Isolation and identification of Cellulomonas shaoxiangyii sp. Nov. isolated from feces of the Tibetan antelopes (Pantholops hodgsonii) in the Qinghai-Tibet plateau of China.</title>
        <authorList>
            <person name="Tian Z."/>
        </authorList>
    </citation>
    <scope>NUCLEOTIDE SEQUENCE [LARGE SCALE GENOMIC DNA]</scope>
    <source>
        <strain evidence="12 13">Z28</strain>
    </source>
</reference>
<feature type="binding site" evidence="11">
    <location>
        <position position="177"/>
    </location>
    <ligand>
        <name>Mn(2+)</name>
        <dbReference type="ChEBI" id="CHEBI:29035"/>
        <label>1</label>
    </ligand>
</feature>
<feature type="binding site" evidence="10">
    <location>
        <position position="324"/>
    </location>
    <ligand>
        <name>GMP</name>
        <dbReference type="ChEBI" id="CHEBI:58115"/>
    </ligand>
</feature>
<feature type="binding site" evidence="10">
    <location>
        <begin position="285"/>
        <end position="286"/>
    </location>
    <ligand>
        <name>GMP</name>
        <dbReference type="ChEBI" id="CHEBI:58115"/>
    </ligand>
</feature>
<evidence type="ECO:0000313" key="13">
    <source>
        <dbReference type="Proteomes" id="UP000296469"/>
    </source>
</evidence>
<dbReference type="PANTHER" id="PTHR43749:SF2">
    <property type="entry name" value="RNA-SPLICING LIGASE RTCB"/>
    <property type="match status" value="1"/>
</dbReference>
<keyword evidence="13" id="KW-1185">Reference proteome</keyword>
<dbReference type="SUPFAM" id="SSF103365">
    <property type="entry name" value="Hypothetical protein PH1602"/>
    <property type="match status" value="1"/>
</dbReference>
<dbReference type="EC" id="6.5.1.8" evidence="1"/>
<evidence type="ECO:0000256" key="7">
    <source>
        <dbReference type="ARBA" id="ARBA00023211"/>
    </source>
</evidence>
<keyword evidence="3 11" id="KW-0479">Metal-binding</keyword>
<dbReference type="EMBL" id="CP039291">
    <property type="protein sequence ID" value="QCB92671.1"/>
    <property type="molecule type" value="Genomic_DNA"/>
</dbReference>
<comment type="catalytic activity">
    <reaction evidence="8">
        <text>a 3'-end 3'-phospho-ribonucleotide-RNA + a 5'-end dephospho-ribonucleoside-RNA + GTP = a ribonucleotidyl-ribonucleotide-RNA + GMP + diphosphate</text>
        <dbReference type="Rhea" id="RHEA:68076"/>
        <dbReference type="Rhea" id="RHEA-COMP:10463"/>
        <dbReference type="Rhea" id="RHEA-COMP:13936"/>
        <dbReference type="Rhea" id="RHEA-COMP:17355"/>
        <dbReference type="ChEBI" id="CHEBI:33019"/>
        <dbReference type="ChEBI" id="CHEBI:37565"/>
        <dbReference type="ChEBI" id="CHEBI:58115"/>
        <dbReference type="ChEBI" id="CHEBI:83062"/>
        <dbReference type="ChEBI" id="CHEBI:138284"/>
        <dbReference type="ChEBI" id="CHEBI:173118"/>
        <dbReference type="EC" id="6.5.1.8"/>
    </reaction>
</comment>
<dbReference type="Pfam" id="PF01139">
    <property type="entry name" value="RtcB"/>
    <property type="match status" value="1"/>
</dbReference>
<feature type="binding site" evidence="10">
    <location>
        <begin position="341"/>
        <end position="344"/>
    </location>
    <ligand>
        <name>GMP</name>
        <dbReference type="ChEBI" id="CHEBI:58115"/>
    </ligand>
</feature>
<evidence type="ECO:0000256" key="1">
    <source>
        <dbReference type="ARBA" id="ARBA00012726"/>
    </source>
</evidence>
<dbReference type="Proteomes" id="UP000296469">
    <property type="component" value="Chromosome"/>
</dbReference>